<dbReference type="OrthoDB" id="2843772at2759"/>
<dbReference type="EMBL" id="SDEE01000191">
    <property type="protein sequence ID" value="RXW19638.1"/>
    <property type="molecule type" value="Genomic_DNA"/>
</dbReference>
<reference evidence="1 2" key="1">
    <citation type="submission" date="2019-01" db="EMBL/GenBank/DDBJ databases">
        <title>Draft genome sequence of Psathyrella aberdarensis IHI B618.</title>
        <authorList>
            <person name="Buettner E."/>
            <person name="Kellner H."/>
        </authorList>
    </citation>
    <scope>NUCLEOTIDE SEQUENCE [LARGE SCALE GENOMIC DNA]</scope>
    <source>
        <strain evidence="1 2">IHI B618</strain>
    </source>
</reference>
<comment type="caution">
    <text evidence="1">The sequence shown here is derived from an EMBL/GenBank/DDBJ whole genome shotgun (WGS) entry which is preliminary data.</text>
</comment>
<keyword evidence="2" id="KW-1185">Reference proteome</keyword>
<name>A0A4V1Q3S8_9AGAR</name>
<accession>A0A4V1Q3S8</accession>
<protein>
    <submittedName>
        <fullName evidence="1">Uncharacterized protein</fullName>
    </submittedName>
</protein>
<proteinExistence type="predicted"/>
<sequence>MNHQQFKAVREELRAKGGYLADPKLPGRLEWLEETKLCHHLVTCEAAEQYRQALDAKGESPLPPSAVLSAIVRLNTQGFYMTACTGWDPHAPPSNGPRKLADVKPSAWTTDPGIPALSGDFKAGWNNLAKLIKGYFPKSSRKFRKSSGTINWNGGKGDASYGFQIRHRLFEPKYREEEEEEKCDPRFLIENWPVQNPAAQSHLDALKDTHVVNPIPAYDVEGHLILPTEYESKLRGAIVRLEFQLVHWLVRRQDFFSANVERIRVLVPPYSDTPNATRKRLAQVDDFYDPYTAIPPTPIKRMKLKKEEGEEGQARLY</sequence>
<dbReference type="Proteomes" id="UP000290288">
    <property type="component" value="Unassembled WGS sequence"/>
</dbReference>
<gene>
    <name evidence="1" type="ORF">EST38_g6231</name>
</gene>
<evidence type="ECO:0000313" key="2">
    <source>
        <dbReference type="Proteomes" id="UP000290288"/>
    </source>
</evidence>
<evidence type="ECO:0000313" key="1">
    <source>
        <dbReference type="EMBL" id="RXW19638.1"/>
    </source>
</evidence>
<organism evidence="1 2">
    <name type="scientific">Candolleomyces aberdarensis</name>
    <dbReference type="NCBI Taxonomy" id="2316362"/>
    <lineage>
        <taxon>Eukaryota</taxon>
        <taxon>Fungi</taxon>
        <taxon>Dikarya</taxon>
        <taxon>Basidiomycota</taxon>
        <taxon>Agaricomycotina</taxon>
        <taxon>Agaricomycetes</taxon>
        <taxon>Agaricomycetidae</taxon>
        <taxon>Agaricales</taxon>
        <taxon>Agaricineae</taxon>
        <taxon>Psathyrellaceae</taxon>
        <taxon>Candolleomyces</taxon>
    </lineage>
</organism>
<dbReference type="AlphaFoldDB" id="A0A4V1Q3S8"/>